<reference evidence="2" key="1">
    <citation type="submission" date="2014-01" db="EMBL/GenBank/DDBJ databases">
        <authorList>
            <person name="Brown-Elliot B."/>
            <person name="Wallace R."/>
            <person name="Lenaerts A."/>
            <person name="Ordway D."/>
            <person name="DeGroote M.A."/>
            <person name="Parker T."/>
            <person name="Sizemore C."/>
            <person name="Tallon L.J."/>
            <person name="Sadzewicz L.K."/>
            <person name="Sengamalay N."/>
            <person name="Fraser C.M."/>
            <person name="Hine E."/>
            <person name="Shefchek K.A."/>
            <person name="Das S.P."/>
            <person name="Tettelin H."/>
        </authorList>
    </citation>
    <scope>NUCLEOTIDE SEQUENCE [LARGE SCALE GENOMIC DNA]</scope>
    <source>
        <strain evidence="2">4042</strain>
    </source>
</reference>
<keyword evidence="2" id="KW-0560">Oxidoreductase</keyword>
<evidence type="ECO:0000313" key="2">
    <source>
        <dbReference type="EMBL" id="EUA23248.1"/>
    </source>
</evidence>
<accession>X7ZX01</accession>
<gene>
    <name evidence="2" type="ORF">I553_5836</name>
</gene>
<dbReference type="GO" id="GO:0050040">
    <property type="term" value="F:lactate 2-monooxygenase activity"/>
    <property type="evidence" value="ECO:0007669"/>
    <property type="project" value="UniProtKB-EC"/>
</dbReference>
<dbReference type="AlphaFoldDB" id="X7ZX01"/>
<evidence type="ECO:0000256" key="1">
    <source>
        <dbReference type="SAM" id="MobiDB-lite"/>
    </source>
</evidence>
<feature type="region of interest" description="Disordered" evidence="1">
    <location>
        <begin position="34"/>
        <end position="65"/>
    </location>
</feature>
<proteinExistence type="predicted"/>
<feature type="region of interest" description="Disordered" evidence="1">
    <location>
        <begin position="1"/>
        <end position="22"/>
    </location>
</feature>
<keyword evidence="2" id="KW-0503">Monooxygenase</keyword>
<dbReference type="PATRIC" id="fig|1299334.3.peg.7773"/>
<protein>
    <submittedName>
        <fullName evidence="2">Lactate 2-monooxygenase domain protein</fullName>
        <ecNumber evidence="2">1.13.12.4</ecNumber>
    </submittedName>
</protein>
<sequence>MGFAEYQNERYQHGQTGRQPPYPIVFADLEAKAGAAMPPSTPSRSTAKRSSAGDCCPAWGRPDRA</sequence>
<dbReference type="EC" id="1.13.12.4" evidence="2"/>
<dbReference type="EMBL" id="JAOB01000069">
    <property type="protein sequence ID" value="EUA23248.1"/>
    <property type="molecule type" value="Genomic_DNA"/>
</dbReference>
<comment type="caution">
    <text evidence="2">The sequence shown here is derived from an EMBL/GenBank/DDBJ whole genome shotgun (WGS) entry which is preliminary data.</text>
</comment>
<name>X7ZX01_MYCXE</name>
<organism evidence="2">
    <name type="scientific">Mycobacterium xenopi 4042</name>
    <dbReference type="NCBI Taxonomy" id="1299334"/>
    <lineage>
        <taxon>Bacteria</taxon>
        <taxon>Bacillati</taxon>
        <taxon>Actinomycetota</taxon>
        <taxon>Actinomycetes</taxon>
        <taxon>Mycobacteriales</taxon>
        <taxon>Mycobacteriaceae</taxon>
        <taxon>Mycobacterium</taxon>
    </lineage>
</organism>